<dbReference type="GO" id="GO:0000287">
    <property type="term" value="F:magnesium ion binding"/>
    <property type="evidence" value="ECO:0007669"/>
    <property type="project" value="UniProtKB-UniRule"/>
</dbReference>
<feature type="binding site" evidence="8">
    <location>
        <position position="114"/>
    </location>
    <ligand>
        <name>ATP</name>
        <dbReference type="ChEBI" id="CHEBI:30616"/>
    </ligand>
</feature>
<dbReference type="NCBIfam" id="NF000658">
    <property type="entry name" value="PRK00029.1"/>
    <property type="match status" value="1"/>
</dbReference>
<dbReference type="OrthoDB" id="9776281at2"/>
<evidence type="ECO:0000256" key="2">
    <source>
        <dbReference type="ARBA" id="ARBA00022679"/>
    </source>
</evidence>
<keyword evidence="5 8" id="KW-0547">Nucleotide-binding</keyword>
<dbReference type="EC" id="2.7.7.-" evidence="8"/>
<dbReference type="GO" id="GO:0005524">
    <property type="term" value="F:ATP binding"/>
    <property type="evidence" value="ECO:0007669"/>
    <property type="project" value="UniProtKB-UniRule"/>
</dbReference>
<comment type="catalytic activity">
    <reaction evidence="8">
        <text>L-threonyl-[protein] + ATP = 3-O-(5'-adenylyl)-L-threonyl-[protein] + diphosphate</text>
        <dbReference type="Rhea" id="RHEA:54292"/>
        <dbReference type="Rhea" id="RHEA-COMP:11060"/>
        <dbReference type="Rhea" id="RHEA-COMP:13847"/>
        <dbReference type="ChEBI" id="CHEBI:30013"/>
        <dbReference type="ChEBI" id="CHEBI:30616"/>
        <dbReference type="ChEBI" id="CHEBI:33019"/>
        <dbReference type="ChEBI" id="CHEBI:138113"/>
        <dbReference type="EC" id="2.7.7.108"/>
    </reaction>
</comment>
<evidence type="ECO:0000256" key="3">
    <source>
        <dbReference type="ARBA" id="ARBA00022695"/>
    </source>
</evidence>
<gene>
    <name evidence="8" type="primary">ydiU</name>
    <name evidence="8" type="synonym">selO</name>
    <name evidence="9" type="ORF">LPB140_00625</name>
</gene>
<accession>A0A1L3J901</accession>
<feature type="binding site" evidence="8">
    <location>
        <position position="82"/>
    </location>
    <ligand>
        <name>ATP</name>
        <dbReference type="ChEBI" id="CHEBI:30616"/>
    </ligand>
</feature>
<feature type="binding site" evidence="8">
    <location>
        <position position="102"/>
    </location>
    <ligand>
        <name>ATP</name>
        <dbReference type="ChEBI" id="CHEBI:30616"/>
    </ligand>
</feature>
<feature type="binding site" evidence="8">
    <location>
        <position position="255"/>
    </location>
    <ligand>
        <name>ATP</name>
        <dbReference type="ChEBI" id="CHEBI:30616"/>
    </ligand>
</feature>
<feature type="binding site" evidence="8">
    <location>
        <position position="255"/>
    </location>
    <ligand>
        <name>Mg(2+)</name>
        <dbReference type="ChEBI" id="CHEBI:18420"/>
    </ligand>
</feature>
<keyword evidence="6 8" id="KW-0067">ATP-binding</keyword>
<comment type="function">
    <text evidence="8">Nucleotidyltransferase involved in the post-translational modification of proteins. It can catalyze the addition of adenosine monophosphate (AMP) or uridine monophosphate (UMP) to a protein, resulting in modifications known as AMPylation and UMPylation.</text>
</comment>
<feature type="binding site" evidence="8">
    <location>
        <position position="169"/>
    </location>
    <ligand>
        <name>ATP</name>
        <dbReference type="ChEBI" id="CHEBI:30616"/>
    </ligand>
</feature>
<keyword evidence="10" id="KW-1185">Reference proteome</keyword>
<comment type="cofactor">
    <cofactor evidence="8">
        <name>Mg(2+)</name>
        <dbReference type="ChEBI" id="CHEBI:18420"/>
    </cofactor>
    <cofactor evidence="8">
        <name>Mn(2+)</name>
        <dbReference type="ChEBI" id="CHEBI:29035"/>
    </cofactor>
</comment>
<protein>
    <recommendedName>
        <fullName evidence="8">Protein nucleotidyltransferase YdiU</fullName>
        <ecNumber evidence="8">2.7.7.-</ecNumber>
    </recommendedName>
    <alternativeName>
        <fullName evidence="8">Protein adenylyltransferase YdiU</fullName>
        <ecNumber evidence="8">2.7.7.108</ecNumber>
    </alternativeName>
    <alternativeName>
        <fullName evidence="8">Protein uridylyltransferase YdiU</fullName>
        <ecNumber evidence="8">2.7.7.-</ecNumber>
    </alternativeName>
</protein>
<dbReference type="GO" id="GO:0070733">
    <property type="term" value="F:AMPylase activity"/>
    <property type="evidence" value="ECO:0007669"/>
    <property type="project" value="UniProtKB-EC"/>
</dbReference>
<dbReference type="HAMAP" id="MF_00692">
    <property type="entry name" value="SelO"/>
    <property type="match status" value="1"/>
</dbReference>
<feature type="binding site" evidence="8">
    <location>
        <position position="246"/>
    </location>
    <ligand>
        <name>Mg(2+)</name>
        <dbReference type="ChEBI" id="CHEBI:18420"/>
    </ligand>
</feature>
<feature type="binding site" evidence="8">
    <location>
        <position position="115"/>
    </location>
    <ligand>
        <name>ATP</name>
        <dbReference type="ChEBI" id="CHEBI:30616"/>
    </ligand>
</feature>
<dbReference type="KEGG" id="sphl:LPB140_00625"/>
<dbReference type="PANTHER" id="PTHR32057">
    <property type="entry name" value="PROTEIN ADENYLYLTRANSFERASE SELO, MITOCHONDRIAL"/>
    <property type="match status" value="1"/>
</dbReference>
<comment type="catalytic activity">
    <reaction evidence="8">
        <text>L-seryl-[protein] + ATP = 3-O-(5'-adenylyl)-L-seryl-[protein] + diphosphate</text>
        <dbReference type="Rhea" id="RHEA:58120"/>
        <dbReference type="Rhea" id="RHEA-COMP:9863"/>
        <dbReference type="Rhea" id="RHEA-COMP:15073"/>
        <dbReference type="ChEBI" id="CHEBI:29999"/>
        <dbReference type="ChEBI" id="CHEBI:30616"/>
        <dbReference type="ChEBI" id="CHEBI:33019"/>
        <dbReference type="ChEBI" id="CHEBI:142516"/>
        <dbReference type="EC" id="2.7.7.108"/>
    </reaction>
</comment>
<dbReference type="Proteomes" id="UP000242561">
    <property type="component" value="Chromosome"/>
</dbReference>
<evidence type="ECO:0000256" key="6">
    <source>
        <dbReference type="ARBA" id="ARBA00022840"/>
    </source>
</evidence>
<dbReference type="EC" id="2.7.7.108" evidence="8"/>
<evidence type="ECO:0000256" key="5">
    <source>
        <dbReference type="ARBA" id="ARBA00022741"/>
    </source>
</evidence>
<evidence type="ECO:0000313" key="10">
    <source>
        <dbReference type="Proteomes" id="UP000242561"/>
    </source>
</evidence>
<feature type="binding site" evidence="8">
    <location>
        <position position="81"/>
    </location>
    <ligand>
        <name>ATP</name>
        <dbReference type="ChEBI" id="CHEBI:30616"/>
    </ligand>
</feature>
<keyword evidence="3 8" id="KW-0548">Nucleotidyltransferase</keyword>
<evidence type="ECO:0000256" key="4">
    <source>
        <dbReference type="ARBA" id="ARBA00022723"/>
    </source>
</evidence>
<comment type="similarity">
    <text evidence="1 8">Belongs to the SELO family.</text>
</comment>
<proteinExistence type="inferred from homology"/>
<comment type="catalytic activity">
    <reaction evidence="8">
        <text>L-histidyl-[protein] + UTP = N(tele)-(5'-uridylyl)-L-histidyl-[protein] + diphosphate</text>
        <dbReference type="Rhea" id="RHEA:83891"/>
        <dbReference type="Rhea" id="RHEA-COMP:9745"/>
        <dbReference type="Rhea" id="RHEA-COMP:20239"/>
        <dbReference type="ChEBI" id="CHEBI:29979"/>
        <dbReference type="ChEBI" id="CHEBI:33019"/>
        <dbReference type="ChEBI" id="CHEBI:46398"/>
        <dbReference type="ChEBI" id="CHEBI:233474"/>
    </reaction>
</comment>
<keyword evidence="8" id="KW-0464">Manganese</keyword>
<evidence type="ECO:0000256" key="7">
    <source>
        <dbReference type="ARBA" id="ARBA00022842"/>
    </source>
</evidence>
<feature type="binding site" evidence="8">
    <location>
        <position position="79"/>
    </location>
    <ligand>
        <name>ATP</name>
        <dbReference type="ChEBI" id="CHEBI:30616"/>
    </ligand>
</feature>
<feature type="binding site" evidence="8">
    <location>
        <position position="176"/>
    </location>
    <ligand>
        <name>ATP</name>
        <dbReference type="ChEBI" id="CHEBI:30616"/>
    </ligand>
</feature>
<reference evidence="9 10" key="1">
    <citation type="submission" date="2016-11" db="EMBL/GenBank/DDBJ databases">
        <title>Sphingorhabdus sp. LPB0140, isolated from marine environment.</title>
        <authorList>
            <person name="Kim E."/>
            <person name="Yi H."/>
        </authorList>
    </citation>
    <scope>NUCLEOTIDE SEQUENCE [LARGE SCALE GENOMIC DNA]</scope>
    <source>
        <strain evidence="9 10">LPB0140</strain>
    </source>
</reference>
<dbReference type="PANTHER" id="PTHR32057:SF14">
    <property type="entry name" value="PROTEIN ADENYLYLTRANSFERASE SELO, MITOCHONDRIAL"/>
    <property type="match status" value="1"/>
</dbReference>
<dbReference type="AlphaFoldDB" id="A0A1L3J901"/>
<keyword evidence="4 8" id="KW-0479">Metal-binding</keyword>
<dbReference type="Pfam" id="PF02696">
    <property type="entry name" value="SelO"/>
    <property type="match status" value="1"/>
</dbReference>
<name>A0A1L3J901_9SPHN</name>
<dbReference type="STRING" id="1913578.LPB140_00625"/>
<keyword evidence="7 8" id="KW-0460">Magnesium</keyword>
<sequence length="491" mass="54443">MFVKISHLYAENFPQLTAPFRPIWGPKASILLVDDKLAAQLNLSPDEILAALQSDDVAEKTVAMLYAGHQFGQFNPRMGDGRAALLGEVSGQNGMMFDLHLKGSGATPYARGGDGKAGLGPVLREFLMARAMAALDVPTTGSLAVIETGEQIWRDVPQPGPVPGAILVRSAASHLRVGHVQYIATMGDDALLSRFIEYVLNRHNMRADAHENMALSLLQNVMERQAALIAKWMSIGFVHGVMNTDNMTLSGETIDYGPCAFLDEYNPASVFSSIDRRGRYAYGQQPAIGGWNLARLAEAMLSIIDDNVETAIEKAQSVLSGYTALYDAAWRDLFAQKIGLFEVHKDDGDLIKELLTLLAKHRVDFTQFFAELGPIFLGEKKRDADNFAAGHFGMDLAVWYEWKNAWQSRRDLESMDEIRILDVMRRANPLRIARNHHVEAAINAYIYKGDDGPFKALYAALSNPFEQREEWDIFDAPPQMNSPPFQSFCGT</sequence>
<evidence type="ECO:0000256" key="1">
    <source>
        <dbReference type="ARBA" id="ARBA00009747"/>
    </source>
</evidence>
<comment type="catalytic activity">
    <reaction evidence="8">
        <text>L-seryl-[protein] + UTP = O-(5'-uridylyl)-L-seryl-[protein] + diphosphate</text>
        <dbReference type="Rhea" id="RHEA:64604"/>
        <dbReference type="Rhea" id="RHEA-COMP:9863"/>
        <dbReference type="Rhea" id="RHEA-COMP:16635"/>
        <dbReference type="ChEBI" id="CHEBI:29999"/>
        <dbReference type="ChEBI" id="CHEBI:33019"/>
        <dbReference type="ChEBI" id="CHEBI:46398"/>
        <dbReference type="ChEBI" id="CHEBI:156051"/>
    </reaction>
</comment>
<comment type="catalytic activity">
    <reaction evidence="8">
        <text>L-tyrosyl-[protein] + UTP = O-(5'-uridylyl)-L-tyrosyl-[protein] + diphosphate</text>
        <dbReference type="Rhea" id="RHEA:83887"/>
        <dbReference type="Rhea" id="RHEA-COMP:10136"/>
        <dbReference type="Rhea" id="RHEA-COMP:20238"/>
        <dbReference type="ChEBI" id="CHEBI:33019"/>
        <dbReference type="ChEBI" id="CHEBI:46398"/>
        <dbReference type="ChEBI" id="CHEBI:46858"/>
        <dbReference type="ChEBI" id="CHEBI:90602"/>
    </reaction>
</comment>
<feature type="active site" description="Proton acceptor" evidence="8">
    <location>
        <position position="245"/>
    </location>
</feature>
<dbReference type="GO" id="GO:0030145">
    <property type="term" value="F:manganese ion binding"/>
    <property type="evidence" value="ECO:0007669"/>
    <property type="project" value="UniProtKB-UniRule"/>
</dbReference>
<dbReference type="InterPro" id="IPR003846">
    <property type="entry name" value="SelO"/>
</dbReference>
<organism evidence="9 10">
    <name type="scientific">Sphingorhabdus lutea</name>
    <dbReference type="NCBI Taxonomy" id="1913578"/>
    <lineage>
        <taxon>Bacteria</taxon>
        <taxon>Pseudomonadati</taxon>
        <taxon>Pseudomonadota</taxon>
        <taxon>Alphaproteobacteria</taxon>
        <taxon>Sphingomonadales</taxon>
        <taxon>Sphingomonadaceae</taxon>
        <taxon>Sphingorhabdus</taxon>
    </lineage>
</organism>
<keyword evidence="2 8" id="KW-0808">Transferase</keyword>
<evidence type="ECO:0000256" key="8">
    <source>
        <dbReference type="HAMAP-Rule" id="MF_00692"/>
    </source>
</evidence>
<evidence type="ECO:0000313" key="9">
    <source>
        <dbReference type="EMBL" id="APG61594.1"/>
    </source>
</evidence>
<dbReference type="EMBL" id="CP018154">
    <property type="protein sequence ID" value="APG61594.1"/>
    <property type="molecule type" value="Genomic_DNA"/>
</dbReference>
<comment type="catalytic activity">
    <reaction evidence="8">
        <text>L-tyrosyl-[protein] + ATP = O-(5'-adenylyl)-L-tyrosyl-[protein] + diphosphate</text>
        <dbReference type="Rhea" id="RHEA:54288"/>
        <dbReference type="Rhea" id="RHEA-COMP:10136"/>
        <dbReference type="Rhea" id="RHEA-COMP:13846"/>
        <dbReference type="ChEBI" id="CHEBI:30616"/>
        <dbReference type="ChEBI" id="CHEBI:33019"/>
        <dbReference type="ChEBI" id="CHEBI:46858"/>
        <dbReference type="ChEBI" id="CHEBI:83624"/>
        <dbReference type="EC" id="2.7.7.108"/>
    </reaction>
</comment>